<dbReference type="EMBL" id="JBJXBP010000005">
    <property type="protein sequence ID" value="KAL3830986.1"/>
    <property type="molecule type" value="Genomic_DNA"/>
</dbReference>
<keyword evidence="3" id="KW-1185">Reference proteome</keyword>
<sequence>MSLNSSSSSSSIELDSDDSPIVSSSSNFIDITSDDEIDSIRATMSHRAKRMIEMARRSGSNQAPRPTPGQNPSALSNNPTRTQIASSSQTSNTVRSITDASTQNTVRASQDTVSQRSTRSREHDSSTPKSVRGRKRPREENDVVVRCPGKEPVLEVSSDEDIKNIMNFELPRARGVPLDSSVLELEDERKAWKLFQSMIFKKDKIKLSKKKIKQNLKKGSRDLVSARNIMYQCYMLAERDFKDLDKMKKKLKEQHNLMKDLSANSKDAKKKQKDKLTARNADIEGLQKKVEDQNLEIEHLKLESNESYESGRAAGISMSTVPSHEQKLASAREFYRSPTYDALSDMNVGVELLGVFEKCWKQCRKLGFLNERFDEGSRPRKK</sequence>
<feature type="region of interest" description="Disordered" evidence="1">
    <location>
        <begin position="1"/>
        <end position="142"/>
    </location>
</feature>
<feature type="region of interest" description="Disordered" evidence="1">
    <location>
        <begin position="256"/>
        <end position="277"/>
    </location>
</feature>
<organism evidence="2 3">
    <name type="scientific">Penstemon smallii</name>
    <dbReference type="NCBI Taxonomy" id="265156"/>
    <lineage>
        <taxon>Eukaryota</taxon>
        <taxon>Viridiplantae</taxon>
        <taxon>Streptophyta</taxon>
        <taxon>Embryophyta</taxon>
        <taxon>Tracheophyta</taxon>
        <taxon>Spermatophyta</taxon>
        <taxon>Magnoliopsida</taxon>
        <taxon>eudicotyledons</taxon>
        <taxon>Gunneridae</taxon>
        <taxon>Pentapetalae</taxon>
        <taxon>asterids</taxon>
        <taxon>lamiids</taxon>
        <taxon>Lamiales</taxon>
        <taxon>Plantaginaceae</taxon>
        <taxon>Cheloneae</taxon>
        <taxon>Penstemon</taxon>
    </lineage>
</organism>
<reference evidence="2 3" key="1">
    <citation type="submission" date="2024-12" db="EMBL/GenBank/DDBJ databases">
        <title>The unique morphological basis and parallel evolutionary history of personate flowers in Penstemon.</title>
        <authorList>
            <person name="Depatie T.H."/>
            <person name="Wessinger C.A."/>
        </authorList>
    </citation>
    <scope>NUCLEOTIDE SEQUENCE [LARGE SCALE GENOMIC DNA]</scope>
    <source>
        <strain evidence="2">WTNN_2</strain>
        <tissue evidence="2">Leaf</tissue>
    </source>
</reference>
<name>A0ABD3T2X0_9LAMI</name>
<evidence type="ECO:0000313" key="3">
    <source>
        <dbReference type="Proteomes" id="UP001634393"/>
    </source>
</evidence>
<evidence type="ECO:0000313" key="2">
    <source>
        <dbReference type="EMBL" id="KAL3830986.1"/>
    </source>
</evidence>
<comment type="caution">
    <text evidence="2">The sequence shown here is derived from an EMBL/GenBank/DDBJ whole genome shotgun (WGS) entry which is preliminary data.</text>
</comment>
<feature type="compositionally biased region" description="Polar residues" evidence="1">
    <location>
        <begin position="58"/>
        <end position="117"/>
    </location>
</feature>
<gene>
    <name evidence="2" type="ORF">ACJIZ3_019788</name>
</gene>
<feature type="compositionally biased region" description="Low complexity" evidence="1">
    <location>
        <begin position="1"/>
        <end position="31"/>
    </location>
</feature>
<protein>
    <submittedName>
        <fullName evidence="2">Uncharacterized protein</fullName>
    </submittedName>
</protein>
<dbReference type="Proteomes" id="UP001634393">
    <property type="component" value="Unassembled WGS sequence"/>
</dbReference>
<evidence type="ECO:0000256" key="1">
    <source>
        <dbReference type="SAM" id="MobiDB-lite"/>
    </source>
</evidence>
<dbReference type="AlphaFoldDB" id="A0ABD3T2X0"/>
<proteinExistence type="predicted"/>
<accession>A0ABD3T2X0</accession>